<proteinExistence type="predicted"/>
<feature type="compositionally biased region" description="Low complexity" evidence="1">
    <location>
        <begin position="50"/>
        <end position="59"/>
    </location>
</feature>
<comment type="caution">
    <text evidence="2">The sequence shown here is derived from an EMBL/GenBank/DDBJ whole genome shotgun (WGS) entry which is preliminary data.</text>
</comment>
<dbReference type="AlphaFoldDB" id="A0A4U0MRW0"/>
<evidence type="ECO:0000313" key="3">
    <source>
        <dbReference type="Proteomes" id="UP000308697"/>
    </source>
</evidence>
<feature type="compositionally biased region" description="Basic residues" evidence="1">
    <location>
        <begin position="60"/>
        <end position="70"/>
    </location>
</feature>
<organism evidence="2 3">
    <name type="scientific">Streptomyces piniterrae</name>
    <dbReference type="NCBI Taxonomy" id="2571125"/>
    <lineage>
        <taxon>Bacteria</taxon>
        <taxon>Bacillati</taxon>
        <taxon>Actinomycetota</taxon>
        <taxon>Actinomycetes</taxon>
        <taxon>Kitasatosporales</taxon>
        <taxon>Streptomycetaceae</taxon>
        <taxon>Streptomyces</taxon>
    </lineage>
</organism>
<protein>
    <submittedName>
        <fullName evidence="2">Uncharacterized protein</fullName>
    </submittedName>
</protein>
<feature type="compositionally biased region" description="Low complexity" evidence="1">
    <location>
        <begin position="75"/>
        <end position="86"/>
    </location>
</feature>
<feature type="compositionally biased region" description="Low complexity" evidence="1">
    <location>
        <begin position="110"/>
        <end position="120"/>
    </location>
</feature>
<dbReference type="Proteomes" id="UP000308697">
    <property type="component" value="Unassembled WGS sequence"/>
</dbReference>
<reference evidence="2 3" key="1">
    <citation type="submission" date="2019-04" db="EMBL/GenBank/DDBJ databases">
        <title>Streptomyces piniterrae sp. nov., a heliquinomycin-producing actinomycete isolated from rhizosphere soil of Pinus yunnanensis.</title>
        <authorList>
            <person name="Zhuang X."/>
            <person name="Zhao J."/>
        </authorList>
    </citation>
    <scope>NUCLEOTIDE SEQUENCE [LARGE SCALE GENOMIC DNA]</scope>
    <source>
        <strain evidence="3">jys28</strain>
    </source>
</reference>
<feature type="region of interest" description="Disordered" evidence="1">
    <location>
        <begin position="1"/>
        <end position="120"/>
    </location>
</feature>
<evidence type="ECO:0000256" key="1">
    <source>
        <dbReference type="SAM" id="MobiDB-lite"/>
    </source>
</evidence>
<evidence type="ECO:0000313" key="2">
    <source>
        <dbReference type="EMBL" id="TJZ43593.1"/>
    </source>
</evidence>
<feature type="compositionally biased region" description="Basic residues" evidence="1">
    <location>
        <begin position="87"/>
        <end position="108"/>
    </location>
</feature>
<keyword evidence="3" id="KW-1185">Reference proteome</keyword>
<accession>A0A4U0MRW0</accession>
<sequence length="120" mass="12820">MAGRRRQQVNGGMSGYEPACPECRSAPGTSGARGSAGEHRRRLRQRASCPTDTPATAPAAHRHPARRRPADHRSAPGAVRPVGPAPGHRRAAPPARRPRWHAAHRPGTPRRPAAAHDAAR</sequence>
<feature type="non-terminal residue" evidence="2">
    <location>
        <position position="120"/>
    </location>
</feature>
<gene>
    <name evidence="2" type="ORF">FCH28_32925</name>
</gene>
<name>A0A4U0MRW0_9ACTN</name>
<dbReference type="EMBL" id="SUMB01000014">
    <property type="protein sequence ID" value="TJZ43593.1"/>
    <property type="molecule type" value="Genomic_DNA"/>
</dbReference>